<name>A0A010T0X4_PSEFL</name>
<dbReference type="EMBL" id="AFOY02000027">
    <property type="protein sequence ID" value="EXF91322.1"/>
    <property type="molecule type" value="Genomic_DNA"/>
</dbReference>
<dbReference type="AlphaFoldDB" id="A0A010T0X4"/>
<sequence>MASHTDAKMLTFHIPEAFFYLHALPVNRRSIALADLQALVTVAGEVGGGEGGDDACCQRMALERFQAFD</sequence>
<reference evidence="1 2" key="1">
    <citation type="journal article" date="2011" name="J. Bacteriol.">
        <title>Draft genome sequence of the polycyclic aromatic hydrocarbon-degrading, genetically engineered bioluminescent bioreporter Pseudomonas fluorescens HK44.</title>
        <authorList>
            <person name="Chauhan A."/>
            <person name="Layton A.C."/>
            <person name="Williams D.E."/>
            <person name="Smartt A.E."/>
            <person name="Ripp S."/>
            <person name="Karpinets T.V."/>
            <person name="Brown S.D."/>
            <person name="Sayler G.S."/>
        </authorList>
    </citation>
    <scope>NUCLEOTIDE SEQUENCE [LARGE SCALE GENOMIC DNA]</scope>
    <source>
        <strain evidence="1 2">HK44</strain>
    </source>
</reference>
<dbReference type="PATRIC" id="fig|1042209.11.peg.5947"/>
<organism evidence="1 2">
    <name type="scientific">Pseudomonas fluorescens HK44</name>
    <dbReference type="NCBI Taxonomy" id="1042209"/>
    <lineage>
        <taxon>Bacteria</taxon>
        <taxon>Pseudomonadati</taxon>
        <taxon>Pseudomonadota</taxon>
        <taxon>Gammaproteobacteria</taxon>
        <taxon>Pseudomonadales</taxon>
        <taxon>Pseudomonadaceae</taxon>
        <taxon>Pseudomonas</taxon>
    </lineage>
</organism>
<proteinExistence type="predicted"/>
<evidence type="ECO:0000313" key="1">
    <source>
        <dbReference type="EMBL" id="EXF91322.1"/>
    </source>
</evidence>
<dbReference type="Proteomes" id="UP000022611">
    <property type="component" value="Unassembled WGS sequence"/>
</dbReference>
<gene>
    <name evidence="1" type="ORF">HK44_018890</name>
</gene>
<comment type="caution">
    <text evidence="1">The sequence shown here is derived from an EMBL/GenBank/DDBJ whole genome shotgun (WGS) entry which is preliminary data.</text>
</comment>
<dbReference type="HOGENOM" id="CLU_2772759_0_0_6"/>
<protein>
    <submittedName>
        <fullName evidence="1">Uncharacterized protein</fullName>
    </submittedName>
</protein>
<evidence type="ECO:0000313" key="2">
    <source>
        <dbReference type="Proteomes" id="UP000022611"/>
    </source>
</evidence>
<accession>A0A010T0X4</accession>